<dbReference type="RefSeq" id="WP_084315213.1">
    <property type="nucleotide sequence ID" value="NZ_FNIJ01000002.1"/>
</dbReference>
<dbReference type="InterPro" id="IPR038287">
    <property type="entry name" value="Cse2_sf"/>
</dbReference>
<gene>
    <name evidence="1" type="ORF">SAMN05216193_102376</name>
</gene>
<dbReference type="Pfam" id="PF09485">
    <property type="entry name" value="CRISPR_Cse2"/>
    <property type="match status" value="1"/>
</dbReference>
<evidence type="ECO:0000313" key="1">
    <source>
        <dbReference type="EMBL" id="SDN36988.1"/>
    </source>
</evidence>
<dbReference type="CDD" id="cd09731">
    <property type="entry name" value="Cse2_I-E"/>
    <property type="match status" value="1"/>
</dbReference>
<reference evidence="2" key="1">
    <citation type="submission" date="2016-10" db="EMBL/GenBank/DDBJ databases">
        <authorList>
            <person name="Varghese N."/>
            <person name="Submissions S."/>
        </authorList>
    </citation>
    <scope>NUCLEOTIDE SEQUENCE [LARGE SCALE GENOMIC DNA]</scope>
    <source>
        <strain evidence="2">JCM 21621</strain>
    </source>
</reference>
<name>A0A1H0AU31_9PSED</name>
<proteinExistence type="predicted"/>
<dbReference type="Proteomes" id="UP000242957">
    <property type="component" value="Unassembled WGS sequence"/>
</dbReference>
<dbReference type="NCBIfam" id="TIGR02548">
    <property type="entry name" value="casB_cse2"/>
    <property type="match status" value="1"/>
</dbReference>
<dbReference type="OrthoDB" id="5572740at2"/>
<protein>
    <submittedName>
        <fullName evidence="1">CRISPR system Cascade subunit CasB</fullName>
    </submittedName>
</protein>
<keyword evidence="2" id="KW-1185">Reference proteome</keyword>
<evidence type="ECO:0000313" key="2">
    <source>
        <dbReference type="Proteomes" id="UP000242957"/>
    </source>
</evidence>
<organism evidence="1 2">
    <name type="scientific">Pseudomonas jinjuensis</name>
    <dbReference type="NCBI Taxonomy" id="198616"/>
    <lineage>
        <taxon>Bacteria</taxon>
        <taxon>Pseudomonadati</taxon>
        <taxon>Pseudomonadota</taxon>
        <taxon>Gammaproteobacteria</taxon>
        <taxon>Pseudomonadales</taxon>
        <taxon>Pseudomonadaceae</taxon>
        <taxon>Pseudomonas</taxon>
    </lineage>
</organism>
<accession>A0A1H0AU31</accession>
<dbReference type="Gene3D" id="1.10.520.40">
    <property type="entry name" value="CRISPR-associated protein Cse2"/>
    <property type="match status" value="1"/>
</dbReference>
<dbReference type="EMBL" id="FNIJ01000002">
    <property type="protein sequence ID" value="SDN36988.1"/>
    <property type="molecule type" value="Genomic_DNA"/>
</dbReference>
<dbReference type="AlphaFoldDB" id="A0A1H0AU31"/>
<sequence length="214" mass="24152">MKARSSYLDEAQRQWVRDWWGALQPRPSDASSLSPMLAGLGRGARAMLRRCADLDGLLMESANHVLARRLIELDEHKTWRSLADANAYSHLALIGGVLAQVKEDLRDKRSLAWHLGNGAGNGRPSMSELRFKRLQRVRDPDDLYLQWRRAVQLADGKADVAQLADDLLAWLIEGERPVARASDGVKFRWAYDYYLTNREQAAAAEPESNKELTA</sequence>
<dbReference type="STRING" id="198616.SAMN05216193_102376"/>
<dbReference type="InterPro" id="IPR013382">
    <property type="entry name" value="CRISPR-assoc_prot_Cse2"/>
</dbReference>